<dbReference type="Proteomes" id="UP001071230">
    <property type="component" value="Unassembled WGS sequence"/>
</dbReference>
<evidence type="ECO:0000259" key="1">
    <source>
        <dbReference type="Pfam" id="PF15919"/>
    </source>
</evidence>
<dbReference type="InterPro" id="IPR051404">
    <property type="entry name" value="TA_system_antitoxin"/>
</dbReference>
<evidence type="ECO:0000313" key="2">
    <source>
        <dbReference type="EMBL" id="CAA7602266.1"/>
    </source>
</evidence>
<name>A0A8S0XCB7_9FIRM</name>
<dbReference type="Pfam" id="PF15919">
    <property type="entry name" value="HicB_lk_antitox"/>
    <property type="match status" value="1"/>
</dbReference>
<protein>
    <submittedName>
        <fullName evidence="2">HicB_like antitoxin of bacterial toxin-antitoxin system</fullName>
    </submittedName>
    <submittedName>
        <fullName evidence="3">Uncharacterized domain UPF0150</fullName>
    </submittedName>
</protein>
<feature type="domain" description="HicB-like antitoxin of toxin-antitoxin system" evidence="1">
    <location>
        <begin position="7"/>
        <end position="62"/>
    </location>
</feature>
<dbReference type="KEGG" id="aacx:DEACI_2939"/>
<keyword evidence="4" id="KW-1185">Reference proteome</keyword>
<dbReference type="EMBL" id="LR746496">
    <property type="protein sequence ID" value="CAA7602266.1"/>
    <property type="molecule type" value="Genomic_DNA"/>
</dbReference>
<dbReference type="AlphaFoldDB" id="A0A8S0XCB7"/>
<dbReference type="InterPro" id="IPR031807">
    <property type="entry name" value="HicB-like"/>
</dbReference>
<reference evidence="2" key="2">
    <citation type="submission" date="2020-01" db="EMBL/GenBank/DDBJ databases">
        <authorList>
            <person name="Hornung B."/>
        </authorList>
    </citation>
    <scope>NUCLEOTIDE SEQUENCE</scope>
    <source>
        <strain evidence="2">PacBioINE</strain>
    </source>
</reference>
<dbReference type="SUPFAM" id="SSF143100">
    <property type="entry name" value="TTHA1013/TTHA0281-like"/>
    <property type="match status" value="1"/>
</dbReference>
<evidence type="ECO:0000313" key="4">
    <source>
        <dbReference type="Proteomes" id="UP001071230"/>
    </source>
</evidence>
<sequence length="76" mass="8079">MERKFNVVLSWDEEAQVYVVTVPVLPGCVTQGKDREEALERAAEAIQVTLEGLAATGRPIPNGAGEALISEVVVSA</sequence>
<dbReference type="PANTHER" id="PTHR34504">
    <property type="entry name" value="ANTITOXIN HICB"/>
    <property type="match status" value="1"/>
</dbReference>
<accession>A0A8S0XCB7</accession>
<dbReference type="PANTHER" id="PTHR34504:SF2">
    <property type="entry name" value="UPF0150 PROTEIN SSL0259"/>
    <property type="match status" value="1"/>
</dbReference>
<proteinExistence type="predicted"/>
<dbReference type="InterPro" id="IPR035069">
    <property type="entry name" value="TTHA1013/TTHA0281-like"/>
</dbReference>
<evidence type="ECO:0000313" key="3">
    <source>
        <dbReference type="EMBL" id="CEJ07516.1"/>
    </source>
</evidence>
<dbReference type="EMBL" id="CDGJ01000058">
    <property type="protein sequence ID" value="CEJ07516.1"/>
    <property type="molecule type" value="Genomic_DNA"/>
</dbReference>
<reference evidence="3" key="1">
    <citation type="submission" date="2014-11" db="EMBL/GenBank/DDBJ databases">
        <authorList>
            <person name="Hornung B.V."/>
        </authorList>
    </citation>
    <scope>NUCLEOTIDE SEQUENCE</scope>
    <source>
        <strain evidence="3">INE</strain>
    </source>
</reference>
<dbReference type="Proteomes" id="UP000836597">
    <property type="component" value="Chromosome"/>
</dbReference>
<gene>
    <name evidence="3" type="ORF">DEACI_1982</name>
    <name evidence="2" type="ORF">DEACI_2939</name>
</gene>
<organism evidence="2">
    <name type="scientific">Acididesulfobacillus acetoxydans</name>
    <dbReference type="NCBI Taxonomy" id="1561005"/>
    <lineage>
        <taxon>Bacteria</taxon>
        <taxon>Bacillati</taxon>
        <taxon>Bacillota</taxon>
        <taxon>Clostridia</taxon>
        <taxon>Eubacteriales</taxon>
        <taxon>Peptococcaceae</taxon>
        <taxon>Acididesulfobacillus</taxon>
    </lineage>
</organism>
<dbReference type="Gene3D" id="3.30.160.250">
    <property type="match status" value="1"/>
</dbReference>
<dbReference type="RefSeq" id="WP_240986865.1">
    <property type="nucleotide sequence ID" value="NZ_CDGJ01000058.1"/>
</dbReference>